<dbReference type="InterPro" id="IPR011035">
    <property type="entry name" value="Ribosomal_bL25/Gln-tRNA_synth"/>
</dbReference>
<dbReference type="Proteomes" id="UP000179279">
    <property type="component" value="Unassembled WGS sequence"/>
</dbReference>
<feature type="domain" description="Large ribosomal subunit protein bL25 L25" evidence="7">
    <location>
        <begin position="6"/>
        <end position="91"/>
    </location>
</feature>
<proteinExistence type="inferred from homology"/>
<dbReference type="Pfam" id="PF01386">
    <property type="entry name" value="Ribosomal_L25p"/>
    <property type="match status" value="1"/>
</dbReference>
<keyword evidence="4 5" id="KW-0687">Ribonucleoprotein</keyword>
<dbReference type="GO" id="GO:0006412">
    <property type="term" value="P:translation"/>
    <property type="evidence" value="ECO:0007669"/>
    <property type="project" value="UniProtKB-UniRule"/>
</dbReference>
<dbReference type="InterPro" id="IPR020057">
    <property type="entry name" value="Ribosomal_bL25_b-dom"/>
</dbReference>
<name>A0A1G1WSZ4_9BACT</name>
<organism evidence="9 10">
    <name type="scientific">Candidatus Woykebacteria bacterium RIFCSPLOWO2_01_FULL_41_12</name>
    <dbReference type="NCBI Taxonomy" id="1802604"/>
    <lineage>
        <taxon>Bacteria</taxon>
        <taxon>Candidatus Woykeibacteriota</taxon>
    </lineage>
</organism>
<dbReference type="InterPro" id="IPR001021">
    <property type="entry name" value="Ribosomal_bL25_long"/>
</dbReference>
<dbReference type="HAMAP" id="MF_01334">
    <property type="entry name" value="Ribosomal_bL25_CTC"/>
    <property type="match status" value="1"/>
</dbReference>
<dbReference type="InterPro" id="IPR029751">
    <property type="entry name" value="Ribosomal_L25_dom"/>
</dbReference>
<evidence type="ECO:0000313" key="9">
    <source>
        <dbReference type="EMBL" id="OGY30460.1"/>
    </source>
</evidence>
<sequence>MEKIKINVEPRKIIGKKVKSLRKEGLLPANIFGKDLKSKAIQVQEKEFYKTFKLAGETGVVEVKVKDETYPALIHNVQRNPVTDKVTHVDFHKVNLKEKITAHVPIKLVGESPAEKSGVGLILQTINEIEVESLPVDIPHEIELDISDLSEIGQTIHIKNLKVDKEKVEIKNDPEEVVVSVQTAEMKEEPEQVEAPAPEEVEAIAEKGEEESAEAEGEKGVPAAGEEKKEETGHPAEEEKSRE</sequence>
<dbReference type="InterPro" id="IPR037121">
    <property type="entry name" value="Ribosomal_bL25_C"/>
</dbReference>
<dbReference type="GO" id="GO:0008097">
    <property type="term" value="F:5S rRNA binding"/>
    <property type="evidence" value="ECO:0007669"/>
    <property type="project" value="InterPro"/>
</dbReference>
<feature type="compositionally biased region" description="Basic and acidic residues" evidence="6">
    <location>
        <begin position="225"/>
        <end position="243"/>
    </location>
</feature>
<evidence type="ECO:0000313" key="10">
    <source>
        <dbReference type="Proteomes" id="UP000179279"/>
    </source>
</evidence>
<evidence type="ECO:0000256" key="3">
    <source>
        <dbReference type="ARBA" id="ARBA00022980"/>
    </source>
</evidence>
<feature type="compositionally biased region" description="Acidic residues" evidence="6">
    <location>
        <begin position="197"/>
        <end position="215"/>
    </location>
</feature>
<evidence type="ECO:0000256" key="5">
    <source>
        <dbReference type="HAMAP-Rule" id="MF_01334"/>
    </source>
</evidence>
<gene>
    <name evidence="5" type="primary">rplY</name>
    <name evidence="5" type="synonym">ctc</name>
    <name evidence="9" type="ORF">A3A57_01280</name>
</gene>
<dbReference type="PANTHER" id="PTHR33284:SF1">
    <property type="entry name" value="RIBOSOMAL PROTEIN L25_GLN-TRNA SYNTHETASE, ANTI-CODON-BINDING DOMAIN-CONTAINING PROTEIN"/>
    <property type="match status" value="1"/>
</dbReference>
<reference evidence="9 10" key="1">
    <citation type="journal article" date="2016" name="Nat. Commun.">
        <title>Thousands of microbial genomes shed light on interconnected biogeochemical processes in an aquifer system.</title>
        <authorList>
            <person name="Anantharaman K."/>
            <person name="Brown C.T."/>
            <person name="Hug L.A."/>
            <person name="Sharon I."/>
            <person name="Castelle C.J."/>
            <person name="Probst A.J."/>
            <person name="Thomas B.C."/>
            <person name="Singh A."/>
            <person name="Wilkins M.J."/>
            <person name="Karaoz U."/>
            <person name="Brodie E.L."/>
            <person name="Williams K.H."/>
            <person name="Hubbard S.S."/>
            <person name="Banfield J.F."/>
        </authorList>
    </citation>
    <scope>NUCLEOTIDE SEQUENCE [LARGE SCALE GENOMIC DNA]</scope>
</reference>
<keyword evidence="2 5" id="KW-0694">RNA-binding</keyword>
<dbReference type="Gene3D" id="2.170.120.20">
    <property type="entry name" value="Ribosomal protein L25, beta domain"/>
    <property type="match status" value="1"/>
</dbReference>
<dbReference type="Pfam" id="PF14693">
    <property type="entry name" value="Ribosomal_TL5_C"/>
    <property type="match status" value="1"/>
</dbReference>
<dbReference type="Gene3D" id="2.40.240.10">
    <property type="entry name" value="Ribosomal Protein L25, Chain P"/>
    <property type="match status" value="1"/>
</dbReference>
<comment type="function">
    <text evidence="5">This is one of the proteins that binds to the 5S RNA in the ribosome where it forms part of the central protuberance.</text>
</comment>
<keyword evidence="3 5" id="KW-0689">Ribosomal protein</keyword>
<dbReference type="CDD" id="cd00495">
    <property type="entry name" value="Ribosomal_L25_TL5_CTC"/>
    <property type="match status" value="1"/>
</dbReference>
<feature type="domain" description="Large ribosomal subunit protein bL25 beta" evidence="8">
    <location>
        <begin position="99"/>
        <end position="184"/>
    </location>
</feature>
<dbReference type="InterPro" id="IPR020930">
    <property type="entry name" value="Ribosomal_uL5_bac-type"/>
</dbReference>
<dbReference type="AlphaFoldDB" id="A0A1G1WSZ4"/>
<dbReference type="GO" id="GO:0022625">
    <property type="term" value="C:cytosolic large ribosomal subunit"/>
    <property type="evidence" value="ECO:0007669"/>
    <property type="project" value="TreeGrafter"/>
</dbReference>
<evidence type="ECO:0000256" key="6">
    <source>
        <dbReference type="SAM" id="MobiDB-lite"/>
    </source>
</evidence>
<accession>A0A1G1WSZ4</accession>
<dbReference type="NCBIfam" id="TIGR00731">
    <property type="entry name" value="bL25_bact_ctc"/>
    <property type="match status" value="1"/>
</dbReference>
<dbReference type="EMBL" id="MHDA01000054">
    <property type="protein sequence ID" value="OGY30460.1"/>
    <property type="molecule type" value="Genomic_DNA"/>
</dbReference>
<comment type="similarity">
    <text evidence="5">Belongs to the bacterial ribosomal protein bL25 family. CTC subfamily.</text>
</comment>
<comment type="subunit">
    <text evidence="5">Part of the 50S ribosomal subunit; part of the 5S rRNA/L5/L18/L25 subcomplex. Contacts the 5S rRNA. Binds to the 5S rRNA independently of L5 and L18.</text>
</comment>
<protein>
    <recommendedName>
        <fullName evidence="5">Large ribosomal subunit protein bL25</fullName>
    </recommendedName>
    <alternativeName>
        <fullName evidence="5">General stress protein CTC</fullName>
    </alternativeName>
</protein>
<dbReference type="InterPro" id="IPR020056">
    <property type="entry name" value="Rbsml_bL25/Gln-tRNA_synth_N"/>
</dbReference>
<evidence type="ECO:0000256" key="1">
    <source>
        <dbReference type="ARBA" id="ARBA00022730"/>
    </source>
</evidence>
<dbReference type="SUPFAM" id="SSF50715">
    <property type="entry name" value="Ribosomal protein L25-like"/>
    <property type="match status" value="1"/>
</dbReference>
<evidence type="ECO:0000259" key="8">
    <source>
        <dbReference type="Pfam" id="PF14693"/>
    </source>
</evidence>
<dbReference type="GO" id="GO:0003735">
    <property type="term" value="F:structural constituent of ribosome"/>
    <property type="evidence" value="ECO:0007669"/>
    <property type="project" value="InterPro"/>
</dbReference>
<comment type="caution">
    <text evidence="9">The sequence shown here is derived from an EMBL/GenBank/DDBJ whole genome shotgun (WGS) entry which is preliminary data.</text>
</comment>
<keyword evidence="1 5" id="KW-0699">rRNA-binding</keyword>
<feature type="region of interest" description="Disordered" evidence="6">
    <location>
        <begin position="184"/>
        <end position="243"/>
    </location>
</feature>
<dbReference type="PANTHER" id="PTHR33284">
    <property type="entry name" value="RIBOSOMAL PROTEIN L25/GLN-TRNA SYNTHETASE, ANTI-CODON-BINDING DOMAIN-CONTAINING PROTEIN"/>
    <property type="match status" value="1"/>
</dbReference>
<evidence type="ECO:0000256" key="2">
    <source>
        <dbReference type="ARBA" id="ARBA00022884"/>
    </source>
</evidence>
<evidence type="ECO:0000259" key="7">
    <source>
        <dbReference type="Pfam" id="PF01386"/>
    </source>
</evidence>
<evidence type="ECO:0000256" key="4">
    <source>
        <dbReference type="ARBA" id="ARBA00023274"/>
    </source>
</evidence>